<name>A0A1S7LCM3_MAGMO</name>
<dbReference type="SUPFAM" id="SSF53335">
    <property type="entry name" value="S-adenosyl-L-methionine-dependent methyltransferases"/>
    <property type="match status" value="1"/>
</dbReference>
<dbReference type="CDD" id="cd02440">
    <property type="entry name" value="AdoMet_MTases"/>
    <property type="match status" value="1"/>
</dbReference>
<sequence length="200" mass="22197">MLKITGGEWRGRQLDSPRDQRIRPTGVKAREALFNIIGPNLDGIHWLELYAGSGVMALEALSRGAASATLVEQSPQSFELIQQNIAKLQPSAPVLPIRGAADKPATFENLQKKAHKGIDATWCPNIIFMDPPYGKGLVMRSLDILAHWPILQGRPVQVIAEHEPRAKLELKQSPWKVQGMRRYGQTVITFFTATWGGPSR</sequence>
<evidence type="ECO:0000313" key="3">
    <source>
        <dbReference type="EMBL" id="CRH04625.1"/>
    </source>
</evidence>
<dbReference type="PANTHER" id="PTHR43542">
    <property type="entry name" value="METHYLTRANSFERASE"/>
    <property type="match status" value="1"/>
</dbReference>
<organism evidence="3">
    <name type="scientific">Magnetococcus massalia (strain MO-1)</name>
    <dbReference type="NCBI Taxonomy" id="451514"/>
    <lineage>
        <taxon>Bacteria</taxon>
        <taxon>Pseudomonadati</taxon>
        <taxon>Pseudomonadota</taxon>
        <taxon>Magnetococcia</taxon>
        <taxon>Magnetococcales</taxon>
        <taxon>Magnetococcaceae</taxon>
        <taxon>Magnetococcus</taxon>
    </lineage>
</organism>
<gene>
    <name evidence="3" type="ORF">MAGMO_0413</name>
</gene>
<dbReference type="Pfam" id="PF03602">
    <property type="entry name" value="Cons_hypoth95"/>
    <property type="match status" value="1"/>
</dbReference>
<accession>A0A1S7LCM3</accession>
<dbReference type="InterPro" id="IPR002052">
    <property type="entry name" value="DNA_methylase_N6_adenine_CS"/>
</dbReference>
<keyword evidence="1 3" id="KW-0489">Methyltransferase</keyword>
<dbReference type="NCBIfam" id="TIGR00095">
    <property type="entry name" value="16S rRNA (guanine(966)-N(2))-methyltransferase RsmD"/>
    <property type="match status" value="1"/>
</dbReference>
<dbReference type="InterPro" id="IPR029063">
    <property type="entry name" value="SAM-dependent_MTases_sf"/>
</dbReference>
<dbReference type="GO" id="GO:0031167">
    <property type="term" value="P:rRNA methylation"/>
    <property type="evidence" value="ECO:0007669"/>
    <property type="project" value="InterPro"/>
</dbReference>
<dbReference type="PIRSF" id="PIRSF004553">
    <property type="entry name" value="CHP00095"/>
    <property type="match status" value="1"/>
</dbReference>
<keyword evidence="2 3" id="KW-0808">Transferase</keyword>
<dbReference type="GO" id="GO:0003676">
    <property type="term" value="F:nucleic acid binding"/>
    <property type="evidence" value="ECO:0007669"/>
    <property type="project" value="InterPro"/>
</dbReference>
<protein>
    <submittedName>
        <fullName evidence="3">Putative rRNA (Guanine-N(2)-)-methyltransferase</fullName>
        <ecNumber evidence="3">2.1.1.-</ecNumber>
    </submittedName>
</protein>
<reference evidence="3" key="1">
    <citation type="submission" date="2015-04" db="EMBL/GenBank/DDBJ databases">
        <authorList>
            <person name="Syromyatnikov M.Y."/>
            <person name="Popov V.N."/>
        </authorList>
    </citation>
    <scope>NUCLEOTIDE SEQUENCE</scope>
    <source>
        <strain evidence="3">MO-1</strain>
    </source>
</reference>
<dbReference type="PROSITE" id="PS00092">
    <property type="entry name" value="N6_MTASE"/>
    <property type="match status" value="1"/>
</dbReference>
<dbReference type="PANTHER" id="PTHR43542:SF1">
    <property type="entry name" value="METHYLTRANSFERASE"/>
    <property type="match status" value="1"/>
</dbReference>
<evidence type="ECO:0000256" key="1">
    <source>
        <dbReference type="ARBA" id="ARBA00022603"/>
    </source>
</evidence>
<dbReference type="EC" id="2.1.1.-" evidence="3"/>
<dbReference type="EMBL" id="LO017727">
    <property type="protein sequence ID" value="CRH04625.1"/>
    <property type="molecule type" value="Genomic_DNA"/>
</dbReference>
<evidence type="ECO:0000256" key="2">
    <source>
        <dbReference type="ARBA" id="ARBA00022679"/>
    </source>
</evidence>
<dbReference type="GO" id="GO:0008168">
    <property type="term" value="F:methyltransferase activity"/>
    <property type="evidence" value="ECO:0007669"/>
    <property type="project" value="UniProtKB-KW"/>
</dbReference>
<proteinExistence type="predicted"/>
<dbReference type="AlphaFoldDB" id="A0A1S7LCM3"/>
<dbReference type="InterPro" id="IPR004398">
    <property type="entry name" value="RNA_MeTrfase_RsmD"/>
</dbReference>
<dbReference type="Gene3D" id="3.40.50.150">
    <property type="entry name" value="Vaccinia Virus protein VP39"/>
    <property type="match status" value="1"/>
</dbReference>